<evidence type="ECO:0000256" key="5">
    <source>
        <dbReference type="ARBA" id="ARBA00022842"/>
    </source>
</evidence>
<dbReference type="InterPro" id="IPR008278">
    <property type="entry name" value="4-PPantetheinyl_Trfase_dom"/>
</dbReference>
<evidence type="ECO:0000313" key="10">
    <source>
        <dbReference type="EMBL" id="MCK6259451.1"/>
    </source>
</evidence>
<dbReference type="RefSeq" id="WP_248254819.1">
    <property type="nucleotide sequence ID" value="NZ_JAIWJX010000004.1"/>
</dbReference>
<dbReference type="NCBIfam" id="TIGR00556">
    <property type="entry name" value="pantethn_trn"/>
    <property type="match status" value="1"/>
</dbReference>
<feature type="domain" description="4'-phosphopantetheinyl transferase" evidence="9">
    <location>
        <begin position="4"/>
        <end position="97"/>
    </location>
</feature>
<keyword evidence="2 8" id="KW-0808">Transferase</keyword>
<dbReference type="Gene3D" id="3.90.470.20">
    <property type="entry name" value="4'-phosphopantetheinyl transferase domain"/>
    <property type="match status" value="1"/>
</dbReference>
<dbReference type="Pfam" id="PF01648">
    <property type="entry name" value="ACPS"/>
    <property type="match status" value="1"/>
</dbReference>
<keyword evidence="11" id="KW-1185">Reference proteome</keyword>
<dbReference type="InterPro" id="IPR037143">
    <property type="entry name" value="4-PPantetheinyl_Trfase_dom_sf"/>
</dbReference>
<evidence type="ECO:0000256" key="3">
    <source>
        <dbReference type="ARBA" id="ARBA00022723"/>
    </source>
</evidence>
<feature type="binding site" evidence="8">
    <location>
        <position position="56"/>
    </location>
    <ligand>
        <name>Mg(2+)</name>
        <dbReference type="ChEBI" id="CHEBI:18420"/>
    </ligand>
</feature>
<comment type="function">
    <text evidence="8">Transfers the 4'-phosphopantetheine moiety from coenzyme A to a Ser of acyl-carrier-protein.</text>
</comment>
<dbReference type="AlphaFoldDB" id="A0A9X2BF82"/>
<dbReference type="InterPro" id="IPR002582">
    <property type="entry name" value="ACPS"/>
</dbReference>
<evidence type="ECO:0000256" key="4">
    <source>
        <dbReference type="ARBA" id="ARBA00022832"/>
    </source>
</evidence>
<dbReference type="GO" id="GO:0006633">
    <property type="term" value="P:fatty acid biosynthetic process"/>
    <property type="evidence" value="ECO:0007669"/>
    <property type="project" value="UniProtKB-UniRule"/>
</dbReference>
<comment type="similarity">
    <text evidence="8">Belongs to the P-Pant transferase superfamily. AcpS family.</text>
</comment>
<comment type="catalytic activity">
    <reaction evidence="8">
        <text>apo-[ACP] + CoA = holo-[ACP] + adenosine 3',5'-bisphosphate + H(+)</text>
        <dbReference type="Rhea" id="RHEA:12068"/>
        <dbReference type="Rhea" id="RHEA-COMP:9685"/>
        <dbReference type="Rhea" id="RHEA-COMP:9690"/>
        <dbReference type="ChEBI" id="CHEBI:15378"/>
        <dbReference type="ChEBI" id="CHEBI:29999"/>
        <dbReference type="ChEBI" id="CHEBI:57287"/>
        <dbReference type="ChEBI" id="CHEBI:58343"/>
        <dbReference type="ChEBI" id="CHEBI:64479"/>
        <dbReference type="EC" id="2.7.8.7"/>
    </reaction>
</comment>
<keyword evidence="4 8" id="KW-0276">Fatty acid metabolism</keyword>
<proteinExistence type="inferred from homology"/>
<reference evidence="10" key="1">
    <citation type="submission" date="2021-09" db="EMBL/GenBank/DDBJ databases">
        <title>Genome analysis of Fictibacillus sp. KIGAM418 isolated from marine sediment.</title>
        <authorList>
            <person name="Seo M.-J."/>
            <person name="Cho E.-S."/>
            <person name="Hwang C.Y."/>
        </authorList>
    </citation>
    <scope>NUCLEOTIDE SEQUENCE</scope>
    <source>
        <strain evidence="10">KIGAM418</strain>
    </source>
</reference>
<keyword evidence="8" id="KW-0963">Cytoplasm</keyword>
<organism evidence="10 11">
    <name type="scientific">Fictibacillus marinisediminis</name>
    <dbReference type="NCBI Taxonomy" id="2878389"/>
    <lineage>
        <taxon>Bacteria</taxon>
        <taxon>Bacillati</taxon>
        <taxon>Bacillota</taxon>
        <taxon>Bacilli</taxon>
        <taxon>Bacillales</taxon>
        <taxon>Fictibacillaceae</taxon>
        <taxon>Fictibacillus</taxon>
    </lineage>
</organism>
<evidence type="ECO:0000256" key="8">
    <source>
        <dbReference type="HAMAP-Rule" id="MF_00101"/>
    </source>
</evidence>
<keyword evidence="5 8" id="KW-0460">Magnesium</keyword>
<keyword evidence="6 8" id="KW-0443">Lipid metabolism</keyword>
<evidence type="ECO:0000259" key="9">
    <source>
        <dbReference type="Pfam" id="PF01648"/>
    </source>
</evidence>
<dbReference type="InterPro" id="IPR004568">
    <property type="entry name" value="Ppantetheine-prot_Trfase_dom"/>
</dbReference>
<dbReference type="NCBIfam" id="TIGR00516">
    <property type="entry name" value="acpS"/>
    <property type="match status" value="1"/>
</dbReference>
<evidence type="ECO:0000256" key="6">
    <source>
        <dbReference type="ARBA" id="ARBA00023098"/>
    </source>
</evidence>
<dbReference type="GO" id="GO:0000287">
    <property type="term" value="F:magnesium ion binding"/>
    <property type="evidence" value="ECO:0007669"/>
    <property type="project" value="UniProtKB-UniRule"/>
</dbReference>
<dbReference type="SUPFAM" id="SSF56214">
    <property type="entry name" value="4'-phosphopantetheinyl transferase"/>
    <property type="match status" value="1"/>
</dbReference>
<sequence>MIFGVGIDLQELKQFQKVVDRREEAFLEKVFTERELKYSRQKNFIQSLAGRWAVKEAFLKAMGTGIQNVRSLKEIEIINLHNGKPYINLTGELKSKCNLLNIKVDASISHSKDYATGMVVLSVDKSSPCYKS</sequence>
<dbReference type="HAMAP" id="MF_00101">
    <property type="entry name" value="AcpS"/>
    <property type="match status" value="1"/>
</dbReference>
<keyword evidence="3 8" id="KW-0479">Metal-binding</keyword>
<dbReference type="Proteomes" id="UP001139011">
    <property type="component" value="Unassembled WGS sequence"/>
</dbReference>
<dbReference type="EMBL" id="JAIWJX010000004">
    <property type="protein sequence ID" value="MCK6259451.1"/>
    <property type="molecule type" value="Genomic_DNA"/>
</dbReference>
<gene>
    <name evidence="8 10" type="primary">acpS</name>
    <name evidence="10" type="ORF">LCY76_23040</name>
</gene>
<keyword evidence="7 8" id="KW-0275">Fatty acid biosynthesis</keyword>
<accession>A0A9X2BF82</accession>
<evidence type="ECO:0000313" key="11">
    <source>
        <dbReference type="Proteomes" id="UP001139011"/>
    </source>
</evidence>
<comment type="cofactor">
    <cofactor evidence="8">
        <name>Mg(2+)</name>
        <dbReference type="ChEBI" id="CHEBI:18420"/>
    </cofactor>
</comment>
<keyword evidence="1 8" id="KW-0444">Lipid biosynthesis</keyword>
<dbReference type="GO" id="GO:0005737">
    <property type="term" value="C:cytoplasm"/>
    <property type="evidence" value="ECO:0007669"/>
    <property type="project" value="UniProtKB-SubCell"/>
</dbReference>
<evidence type="ECO:0000256" key="1">
    <source>
        <dbReference type="ARBA" id="ARBA00022516"/>
    </source>
</evidence>
<comment type="subcellular location">
    <subcellularLocation>
        <location evidence="8">Cytoplasm</location>
    </subcellularLocation>
</comment>
<evidence type="ECO:0000256" key="7">
    <source>
        <dbReference type="ARBA" id="ARBA00023160"/>
    </source>
</evidence>
<evidence type="ECO:0000256" key="2">
    <source>
        <dbReference type="ARBA" id="ARBA00022679"/>
    </source>
</evidence>
<feature type="binding site" evidence="8">
    <location>
        <position position="8"/>
    </location>
    <ligand>
        <name>Mg(2+)</name>
        <dbReference type="ChEBI" id="CHEBI:18420"/>
    </ligand>
</feature>
<dbReference type="EC" id="2.7.8.7" evidence="8"/>
<dbReference type="GO" id="GO:0008897">
    <property type="term" value="F:holo-[acyl-carrier-protein] synthase activity"/>
    <property type="evidence" value="ECO:0007669"/>
    <property type="project" value="UniProtKB-UniRule"/>
</dbReference>
<protein>
    <recommendedName>
        <fullName evidence="8">Holo-[acyl-carrier-protein] synthase</fullName>
        <shortName evidence="8">Holo-ACP synthase</shortName>
        <ecNumber evidence="8">2.7.8.7</ecNumber>
    </recommendedName>
    <alternativeName>
        <fullName evidence="8">4'-phosphopantetheinyl transferase AcpS</fullName>
    </alternativeName>
</protein>
<comment type="caution">
    <text evidence="10">The sequence shown here is derived from an EMBL/GenBank/DDBJ whole genome shotgun (WGS) entry which is preliminary data.</text>
</comment>
<name>A0A9X2BF82_9BACL</name>